<sequence length="66" mass="7534">MKKLAEEKCGLKIPHILSIYLLSLIPLKSRSLNIIKPLFNQIFFVSIRMIATTVINEIALANFLCF</sequence>
<keyword evidence="1" id="KW-0472">Membrane</keyword>
<feature type="transmembrane region" description="Helical" evidence="1">
    <location>
        <begin position="9"/>
        <end position="27"/>
    </location>
</feature>
<evidence type="ECO:0000313" key="2">
    <source>
        <dbReference type="EMBL" id="BCS82294.1"/>
    </source>
</evidence>
<proteinExistence type="predicted"/>
<organism evidence="2 3">
    <name type="scientific">Caldicellulosiruptor diazotrophicus</name>
    <dbReference type="NCBI Taxonomy" id="2806205"/>
    <lineage>
        <taxon>Bacteria</taxon>
        <taxon>Bacillati</taxon>
        <taxon>Bacillota</taxon>
        <taxon>Bacillota incertae sedis</taxon>
        <taxon>Caldicellulosiruptorales</taxon>
        <taxon>Caldicellulosiruptoraceae</taxon>
        <taxon>Caldicellulosiruptor</taxon>
    </lineage>
</organism>
<name>A0ABN6EEX8_9FIRM</name>
<accession>A0ABN6EEX8</accession>
<keyword evidence="1" id="KW-1133">Transmembrane helix</keyword>
<keyword evidence="1" id="KW-0812">Transmembrane</keyword>
<reference evidence="2 3" key="1">
    <citation type="submission" date="2021-02" db="EMBL/GenBank/DDBJ databases">
        <title>Nitrogen-fixing ability and nitrogen fixation related genes of thermophilic fermentative bacteria in the genus Caldicellulosiruptor.</title>
        <authorList>
            <person name="Chen Y."/>
            <person name="Nishihara A."/>
            <person name="Haruta S."/>
        </authorList>
    </citation>
    <scope>NUCLEOTIDE SEQUENCE [LARGE SCALE GENOMIC DNA]</scope>
    <source>
        <strain evidence="2 3">YA01</strain>
    </source>
</reference>
<evidence type="ECO:0000313" key="3">
    <source>
        <dbReference type="Proteomes" id="UP000663623"/>
    </source>
</evidence>
<dbReference type="Proteomes" id="UP000663623">
    <property type="component" value="Chromosome"/>
</dbReference>
<gene>
    <name evidence="2" type="ORF">CaldiYA01_22540</name>
</gene>
<feature type="transmembrane region" description="Helical" evidence="1">
    <location>
        <begin position="42"/>
        <end position="65"/>
    </location>
</feature>
<keyword evidence="3" id="KW-1185">Reference proteome</keyword>
<evidence type="ECO:0000256" key="1">
    <source>
        <dbReference type="SAM" id="Phobius"/>
    </source>
</evidence>
<dbReference type="EMBL" id="AP024480">
    <property type="protein sequence ID" value="BCS82294.1"/>
    <property type="molecule type" value="Genomic_DNA"/>
</dbReference>
<protein>
    <submittedName>
        <fullName evidence="2">Uncharacterized protein</fullName>
    </submittedName>
</protein>